<dbReference type="EC" id="2.8.2.-" evidence="6"/>
<dbReference type="Pfam" id="PF00685">
    <property type="entry name" value="Sulfotransfer_1"/>
    <property type="match status" value="1"/>
</dbReference>
<dbReference type="CTD" id="6822"/>
<comment type="catalytic activity">
    <reaction evidence="5">
        <text>4-ethylphenol + 3'-phosphoadenylyl sulfate = 4-ethylphenyl sulfate + adenosine 3',5'-bisphosphate + H(+)</text>
        <dbReference type="Rhea" id="RHEA:70607"/>
        <dbReference type="ChEBI" id="CHEBI:15378"/>
        <dbReference type="ChEBI" id="CHEBI:49584"/>
        <dbReference type="ChEBI" id="CHEBI:58339"/>
        <dbReference type="ChEBI" id="CHEBI:58343"/>
        <dbReference type="ChEBI" id="CHEBI:133681"/>
    </reaction>
    <physiologicalReaction direction="left-to-right" evidence="5">
        <dbReference type="Rhea" id="RHEA:70608"/>
    </physiologicalReaction>
</comment>
<dbReference type="InterPro" id="IPR027417">
    <property type="entry name" value="P-loop_NTPase"/>
</dbReference>
<evidence type="ECO:0000313" key="8">
    <source>
        <dbReference type="Proteomes" id="UP000504628"/>
    </source>
</evidence>
<comment type="subcellular location">
    <subcellularLocation>
        <location evidence="1">Cytoplasm</location>
    </subcellularLocation>
</comment>
<dbReference type="PANTHER" id="PTHR11783">
    <property type="entry name" value="SULFOTRANSFERASE SULT"/>
    <property type="match status" value="1"/>
</dbReference>
<dbReference type="Proteomes" id="UP000504628">
    <property type="component" value="Chromosome 12"/>
</dbReference>
<dbReference type="GO" id="GO:0005737">
    <property type="term" value="C:cytoplasm"/>
    <property type="evidence" value="ECO:0007669"/>
    <property type="project" value="UniProtKB-SubCell"/>
</dbReference>
<accession>A0A6J2N7Q4</accession>
<dbReference type="FunFam" id="3.40.50.300:FF:000433">
    <property type="entry name" value="Estrogen sulfotransferase"/>
    <property type="match status" value="1"/>
</dbReference>
<dbReference type="Gene3D" id="3.40.50.300">
    <property type="entry name" value="P-loop containing nucleotide triphosphate hydrolases"/>
    <property type="match status" value="1"/>
</dbReference>
<dbReference type="FunCoup" id="A0A6J2N7Q4">
    <property type="interactions" value="79"/>
</dbReference>
<name>A0A6J2N7Q4_9CHIR</name>
<dbReference type="InParanoid" id="A0A6J2N7Q4"/>
<dbReference type="SUPFAM" id="SSF52540">
    <property type="entry name" value="P-loop containing nucleoside triphosphate hydrolases"/>
    <property type="match status" value="1"/>
</dbReference>
<dbReference type="GO" id="GO:0004062">
    <property type="term" value="F:aryl sulfotransferase activity"/>
    <property type="evidence" value="ECO:0007669"/>
    <property type="project" value="UniProtKB-ARBA"/>
</dbReference>
<dbReference type="AlphaFoldDB" id="A0A6J2N7Q4"/>
<evidence type="ECO:0000256" key="5">
    <source>
        <dbReference type="ARBA" id="ARBA00048219"/>
    </source>
</evidence>
<evidence type="ECO:0000313" key="9">
    <source>
        <dbReference type="RefSeq" id="XP_028385970.1"/>
    </source>
</evidence>
<evidence type="ECO:0000256" key="1">
    <source>
        <dbReference type="ARBA" id="ARBA00004496"/>
    </source>
</evidence>
<evidence type="ECO:0000256" key="6">
    <source>
        <dbReference type="RuleBase" id="RU361155"/>
    </source>
</evidence>
<keyword evidence="4 6" id="KW-0808">Transferase</keyword>
<sequence length="305" mass="35181">MSDGYMWFEGVPFPVVGYTLEHLKAMHNFVFKDEDVLILSFPKSGTNWLIEILCLIHSKGDPTWIQSVPIWERSPWVETMNGYEALKGREGPGHVSSHLPIQLFPKSLFQSKTKVIYLIRNPRDTLASGYFFWSISNFVKKPESLEQYFVGSPKEMEALVTGGRACSARALLTEVAFGSWLEHVCGWMSMRGKENFLIVSYEELKQDTRNMIQKICQFLGRTLEPEEMHLVLKNSSFQVMKENKMSNYSLLPNWLLDEKNGSLMRRGTTGDWKNHFTVAQAEVFDKIFQEKMAGLPRELFPWEGC</sequence>
<gene>
    <name evidence="9" type="primary">SULT2A1</name>
</gene>
<dbReference type="OrthoDB" id="205623at2759"/>
<evidence type="ECO:0000256" key="4">
    <source>
        <dbReference type="ARBA" id="ARBA00022679"/>
    </source>
</evidence>
<reference evidence="9" key="1">
    <citation type="submission" date="2025-08" db="UniProtKB">
        <authorList>
            <consortium name="RefSeq"/>
        </authorList>
    </citation>
    <scope>IDENTIFICATION</scope>
    <source>
        <tissue evidence="9">Muscle</tissue>
    </source>
</reference>
<feature type="domain" description="Sulfotransferase" evidence="7">
    <location>
        <begin position="33"/>
        <end position="295"/>
    </location>
</feature>
<organism evidence="8 9">
    <name type="scientific">Phyllostomus discolor</name>
    <name type="common">pale spear-nosed bat</name>
    <dbReference type="NCBI Taxonomy" id="89673"/>
    <lineage>
        <taxon>Eukaryota</taxon>
        <taxon>Metazoa</taxon>
        <taxon>Chordata</taxon>
        <taxon>Craniata</taxon>
        <taxon>Vertebrata</taxon>
        <taxon>Euteleostomi</taxon>
        <taxon>Mammalia</taxon>
        <taxon>Eutheria</taxon>
        <taxon>Laurasiatheria</taxon>
        <taxon>Chiroptera</taxon>
        <taxon>Yangochiroptera</taxon>
        <taxon>Phyllostomidae</taxon>
        <taxon>Phyllostominae</taxon>
        <taxon>Phyllostomus</taxon>
    </lineage>
</organism>
<dbReference type="RefSeq" id="XP_028385970.1">
    <property type="nucleotide sequence ID" value="XM_028530169.2"/>
</dbReference>
<evidence type="ECO:0000256" key="3">
    <source>
        <dbReference type="ARBA" id="ARBA00022490"/>
    </source>
</evidence>
<dbReference type="InterPro" id="IPR000863">
    <property type="entry name" value="Sulfotransferase_dom"/>
</dbReference>
<dbReference type="GO" id="GO:0051923">
    <property type="term" value="P:sulfation"/>
    <property type="evidence" value="ECO:0007669"/>
    <property type="project" value="UniProtKB-ARBA"/>
</dbReference>
<evidence type="ECO:0000256" key="2">
    <source>
        <dbReference type="ARBA" id="ARBA00005771"/>
    </source>
</evidence>
<dbReference type="KEGG" id="pdic:114511474"/>
<evidence type="ECO:0000259" key="7">
    <source>
        <dbReference type="Pfam" id="PF00685"/>
    </source>
</evidence>
<dbReference type="GeneID" id="114511474"/>
<keyword evidence="3" id="KW-0963">Cytoplasm</keyword>
<keyword evidence="8" id="KW-1185">Reference proteome</keyword>
<comment type="similarity">
    <text evidence="2 6">Belongs to the sulfotransferase 1 family.</text>
</comment>
<protein>
    <recommendedName>
        <fullName evidence="6">Sulfotransferase</fullName>
        <ecNumber evidence="6">2.8.2.-</ecNumber>
    </recommendedName>
</protein>
<proteinExistence type="inferred from homology"/>